<protein>
    <recommendedName>
        <fullName evidence="1">TnsE C-terminal domain-containing protein</fullName>
    </recommendedName>
</protein>
<organism evidence="2 3">
    <name type="scientific">Sutcliffiella rhizosphaerae</name>
    <dbReference type="NCBI Taxonomy" id="2880967"/>
    <lineage>
        <taxon>Bacteria</taxon>
        <taxon>Bacillati</taxon>
        <taxon>Bacillota</taxon>
        <taxon>Bacilli</taxon>
        <taxon>Bacillales</taxon>
        <taxon>Bacillaceae</taxon>
        <taxon>Sutcliffiella</taxon>
    </lineage>
</organism>
<name>A0ABN8AGN2_9BACI</name>
<sequence>MSKQQVKIAWPFAKGEKAQLLWIGEPFRSDHKMMIKAYFRSQGRTEGILMDWGTLPCLAIQHFYTDGIITASKAPEGVQEIDMTIYPNKVKYHERPWSIQGSSDAATSRSFVFSFNGKNVILPVIEVLRSILAPNGFLLYRLFESNSFPQFFTETYEPNKIHLSFSSQYELKYTKPTFIYQLMWLLTNRDLRQTYENIAFTWLQERTLKFEWSFTQPITITARVKEKSNTCTVLQIVNVKNKDIPYQHISISHPEIQEQEKSNEAKKYTYHSLNRQGDEEGFVLDEQLDGSTEDFDLVQMNQLKHEYTLVPRIERIKGSPSKQRKKEDENTKKYYINHDSIRSTADSGGQQLVRGLEHQMLHEIQAKGELQDFINVLKIMEQSPQIKRIRAFIDILPEGLGKRKFTKLNDGITKRRYLVADIYMADRRRFSIIEIERESRSLSLLIMYSLSINNWKYIYDNLLLNLVNDGGTWTSKSLQKIVSRNVKVIKMRHSFKSIYHQADFLLDKLLKE</sequence>
<keyword evidence="3" id="KW-1185">Reference proteome</keyword>
<evidence type="ECO:0000313" key="2">
    <source>
        <dbReference type="EMBL" id="CAG9623271.1"/>
    </source>
</evidence>
<dbReference type="Proteomes" id="UP000789833">
    <property type="component" value="Unassembled WGS sequence"/>
</dbReference>
<gene>
    <name evidence="2" type="ORF">BACCIP111883_04067</name>
</gene>
<dbReference type="InterPro" id="IPR041419">
    <property type="entry name" value="TnsE_C"/>
</dbReference>
<dbReference type="Pfam" id="PF18623">
    <property type="entry name" value="TnsE_C"/>
    <property type="match status" value="1"/>
</dbReference>
<comment type="caution">
    <text evidence="2">The sequence shown here is derived from an EMBL/GenBank/DDBJ whole genome shotgun (WGS) entry which is preliminary data.</text>
</comment>
<reference evidence="2 3" key="1">
    <citation type="submission" date="2021-10" db="EMBL/GenBank/DDBJ databases">
        <authorList>
            <person name="Criscuolo A."/>
        </authorList>
    </citation>
    <scope>NUCLEOTIDE SEQUENCE [LARGE SCALE GENOMIC DNA]</scope>
    <source>
        <strain evidence="3">CIP 111883</strain>
    </source>
</reference>
<accession>A0ABN8AGN2</accession>
<feature type="domain" description="TnsE C-terminal" evidence="1">
    <location>
        <begin position="371"/>
        <end position="494"/>
    </location>
</feature>
<dbReference type="EMBL" id="CAKJTJ010000041">
    <property type="protein sequence ID" value="CAG9623271.1"/>
    <property type="molecule type" value="Genomic_DNA"/>
</dbReference>
<evidence type="ECO:0000259" key="1">
    <source>
        <dbReference type="Pfam" id="PF18623"/>
    </source>
</evidence>
<dbReference type="RefSeq" id="WP_230504563.1">
    <property type="nucleotide sequence ID" value="NZ_CAKJTJ010000041.1"/>
</dbReference>
<evidence type="ECO:0000313" key="3">
    <source>
        <dbReference type="Proteomes" id="UP000789833"/>
    </source>
</evidence>
<proteinExistence type="predicted"/>